<dbReference type="PRINTS" id="PR00081">
    <property type="entry name" value="GDHRDH"/>
</dbReference>
<sequence length="338" mass="36512">MQVTMGGILTQLFPPSPKFTDNNLPSLVGKVFIVTSANSGVGFEVAKILYCKGGTVYIAGRSPTKVAAAIEAIRTTSNEGPGYIKSLYLDLSDLSTISTCVSSFLAQETRLDVLWNNAGIGQSPAGSVSVQGHEAHMGTNCLGPFLLTKLLLPIFVQTAKSSPRGSVRVIFTSSGLVDMKAPEGGVSLTELAPDNLSKDVVRNYSASKAGNWFLASEFDKRIRKEGIVCVTQNPGNLRTSGWTSDRIPWAARKFFSPVLHEPKFGAYTELWVGLSEDVKCEDGGRFAIPWGRWHPSPRADIIQSLKTKEEGGTGLAAEFWGWCEERTKEFAGNRSAGQ</sequence>
<dbReference type="EMBL" id="JAAMPI010000560">
    <property type="protein sequence ID" value="KAF4630334.1"/>
    <property type="molecule type" value="Genomic_DNA"/>
</dbReference>
<dbReference type="PANTHER" id="PTHR24320">
    <property type="entry name" value="RETINOL DEHYDROGENASE"/>
    <property type="match status" value="1"/>
</dbReference>
<dbReference type="AlphaFoldDB" id="A0A8H4RHR1"/>
<evidence type="ECO:0000256" key="2">
    <source>
        <dbReference type="ARBA" id="ARBA00022857"/>
    </source>
</evidence>
<comment type="similarity">
    <text evidence="1">Belongs to the short-chain dehydrogenases/reductases (SDR) family.</text>
</comment>
<keyword evidence="5" id="KW-1185">Reference proteome</keyword>
<accession>A0A8H4RHR1</accession>
<dbReference type="SUPFAM" id="SSF51735">
    <property type="entry name" value="NAD(P)-binding Rossmann-fold domains"/>
    <property type="match status" value="1"/>
</dbReference>
<comment type="caution">
    <text evidence="4">The sequence shown here is derived from an EMBL/GenBank/DDBJ whole genome shotgun (WGS) entry which is preliminary data.</text>
</comment>
<dbReference type="PANTHER" id="PTHR24320:SF236">
    <property type="entry name" value="SHORT-CHAIN DEHYDROGENASE-RELATED"/>
    <property type="match status" value="1"/>
</dbReference>
<dbReference type="Gene3D" id="3.40.50.720">
    <property type="entry name" value="NAD(P)-binding Rossmann-like Domain"/>
    <property type="match status" value="1"/>
</dbReference>
<dbReference type="InterPro" id="IPR036291">
    <property type="entry name" value="NAD(P)-bd_dom_sf"/>
</dbReference>
<dbReference type="InterPro" id="IPR002347">
    <property type="entry name" value="SDR_fam"/>
</dbReference>
<evidence type="ECO:0000256" key="1">
    <source>
        <dbReference type="ARBA" id="ARBA00006484"/>
    </source>
</evidence>
<dbReference type="Proteomes" id="UP000566819">
    <property type="component" value="Unassembled WGS sequence"/>
</dbReference>
<keyword evidence="2" id="KW-0521">NADP</keyword>
<dbReference type="OrthoDB" id="191139at2759"/>
<gene>
    <name evidence="4" type="ORF">G7Y89_g7798</name>
</gene>
<name>A0A8H4RHR1_9HELO</name>
<evidence type="ECO:0000313" key="4">
    <source>
        <dbReference type="EMBL" id="KAF4630334.1"/>
    </source>
</evidence>
<proteinExistence type="inferred from homology"/>
<dbReference type="Pfam" id="PF00106">
    <property type="entry name" value="adh_short"/>
    <property type="match status" value="1"/>
</dbReference>
<evidence type="ECO:0000313" key="5">
    <source>
        <dbReference type="Proteomes" id="UP000566819"/>
    </source>
</evidence>
<protein>
    <submittedName>
        <fullName evidence="4">Uncharacterized protein</fullName>
    </submittedName>
</protein>
<reference evidence="4 5" key="1">
    <citation type="submission" date="2020-03" db="EMBL/GenBank/DDBJ databases">
        <title>Draft Genome Sequence of Cudoniella acicularis.</title>
        <authorList>
            <person name="Buettner E."/>
            <person name="Kellner H."/>
        </authorList>
    </citation>
    <scope>NUCLEOTIDE SEQUENCE [LARGE SCALE GENOMIC DNA]</scope>
    <source>
        <strain evidence="4 5">DSM 108380</strain>
    </source>
</reference>
<dbReference type="GO" id="GO:0016491">
    <property type="term" value="F:oxidoreductase activity"/>
    <property type="evidence" value="ECO:0007669"/>
    <property type="project" value="UniProtKB-KW"/>
</dbReference>
<keyword evidence="3" id="KW-0560">Oxidoreductase</keyword>
<evidence type="ECO:0000256" key="3">
    <source>
        <dbReference type="ARBA" id="ARBA00023002"/>
    </source>
</evidence>
<organism evidence="4 5">
    <name type="scientific">Cudoniella acicularis</name>
    <dbReference type="NCBI Taxonomy" id="354080"/>
    <lineage>
        <taxon>Eukaryota</taxon>
        <taxon>Fungi</taxon>
        <taxon>Dikarya</taxon>
        <taxon>Ascomycota</taxon>
        <taxon>Pezizomycotina</taxon>
        <taxon>Leotiomycetes</taxon>
        <taxon>Helotiales</taxon>
        <taxon>Tricladiaceae</taxon>
        <taxon>Cudoniella</taxon>
    </lineage>
</organism>